<protein>
    <submittedName>
        <fullName evidence="2">Uncharacterized protein</fullName>
    </submittedName>
</protein>
<feature type="transmembrane region" description="Helical" evidence="1">
    <location>
        <begin position="6"/>
        <end position="22"/>
    </location>
</feature>
<evidence type="ECO:0000256" key="1">
    <source>
        <dbReference type="SAM" id="Phobius"/>
    </source>
</evidence>
<reference evidence="2 3" key="1">
    <citation type="submission" date="2015-05" db="EMBL/GenBank/DDBJ databases">
        <authorList>
            <person name="Tang B."/>
            <person name="Yu Y."/>
        </authorList>
    </citation>
    <scope>NUCLEOTIDE SEQUENCE [LARGE SCALE GENOMIC DNA]</scope>
    <source>
        <strain evidence="2 3">DSM 7029</strain>
    </source>
</reference>
<organism evidence="2 3">
    <name type="scientific">Caldimonas brevitalea</name>
    <dbReference type="NCBI Taxonomy" id="413882"/>
    <lineage>
        <taxon>Bacteria</taxon>
        <taxon>Pseudomonadati</taxon>
        <taxon>Pseudomonadota</taxon>
        <taxon>Betaproteobacteria</taxon>
        <taxon>Burkholderiales</taxon>
        <taxon>Sphaerotilaceae</taxon>
        <taxon>Caldimonas</taxon>
    </lineage>
</organism>
<feature type="transmembrane region" description="Helical" evidence="1">
    <location>
        <begin position="436"/>
        <end position="453"/>
    </location>
</feature>
<keyword evidence="1" id="KW-1133">Transmembrane helix</keyword>
<dbReference type="OrthoDB" id="9781963at2"/>
<keyword evidence="1" id="KW-0472">Membrane</keyword>
<dbReference type="EMBL" id="CP011371">
    <property type="protein sequence ID" value="AKJ27685.1"/>
    <property type="molecule type" value="Genomic_DNA"/>
</dbReference>
<evidence type="ECO:0000313" key="2">
    <source>
        <dbReference type="EMBL" id="AKJ27685.1"/>
    </source>
</evidence>
<feature type="transmembrane region" description="Helical" evidence="1">
    <location>
        <begin position="345"/>
        <end position="365"/>
    </location>
</feature>
<gene>
    <name evidence="2" type="ORF">AAW51_0994</name>
</gene>
<feature type="transmembrane region" description="Helical" evidence="1">
    <location>
        <begin position="412"/>
        <end position="430"/>
    </location>
</feature>
<dbReference type="STRING" id="413882.AAW51_0994"/>
<dbReference type="AlphaFoldDB" id="A0A0G3BMA1"/>
<keyword evidence="3" id="KW-1185">Reference proteome</keyword>
<sequence length="746" mass="81157">MGFGLLASVIIAVAGAWVLWRLQQVALLRWPTGVERRPAPLRPHRAVDDALAPFEAELTRLGFVFSHAADVRATPRGLGPWQPLRIWRHRQLPMLAQLEPPPDPARPNLPRLSLFGQVHEGLVVATTNQPGAPFPAEPRWLRLAGDAYVSVTAQYEDQWASMQAEGLPDFLPWGDAAEIEARLAEHENRVLEMWRSEGWCRLDGDMQCVSPRRLPAVLMRQLAALRRFEAALREAEPNAAGLKRNTPLERAVAMFVAAKARPKAAAIAPLQWALFGGGVLLGLLCVALTWGASHAWMLLAVLALHHGARYATLWTFGLHRTRVSMSPLGGPGLDPASRAGPRRRALLALAGPGPGLLVGAVLWALVDDGSALQQLAWWLLIVNGLCWLPLPSLAGAHLLAAVLPSRRARWRWAVEVAATAGLFGWCWAVGLPVGAALAIVATAALLRWPAMWWQLRLQRAVYLAARRAQPTDAGALARLAFQQLERALPTRVPLAWRLPCVDRLLTALKRRPRLPRGRAWALAAAYLALLLPLCVLAPSLRSAAEAGLLDGARRASGADSLDRDIAPQDITQLALRLDRRPGVQGASEPALAALAQRSGAELPADVRALYSARDGLDLGASLTLLPVADVQPLRHNRPRLGGQLTQRLRELRPGQPAHLDAMCAPGTPGTCPQRLAQVLSWLQLGSVQGRPLLLYPQRTAERWRLVSLDTEQGRLLEEPDVRQLLTAEYVAARAASSAQTGAAEPR</sequence>
<evidence type="ECO:0000313" key="3">
    <source>
        <dbReference type="Proteomes" id="UP000035352"/>
    </source>
</evidence>
<dbReference type="Proteomes" id="UP000035352">
    <property type="component" value="Chromosome"/>
</dbReference>
<feature type="transmembrane region" description="Helical" evidence="1">
    <location>
        <begin position="377"/>
        <end position="400"/>
    </location>
</feature>
<feature type="transmembrane region" description="Helical" evidence="1">
    <location>
        <begin position="270"/>
        <end position="290"/>
    </location>
</feature>
<dbReference type="KEGG" id="pbh:AAW51_0994"/>
<dbReference type="RefSeq" id="WP_047193710.1">
    <property type="nucleotide sequence ID" value="NZ_CP011371.1"/>
</dbReference>
<feature type="transmembrane region" description="Helical" evidence="1">
    <location>
        <begin position="296"/>
        <end position="316"/>
    </location>
</feature>
<feature type="transmembrane region" description="Helical" evidence="1">
    <location>
        <begin position="519"/>
        <end position="540"/>
    </location>
</feature>
<accession>A0A0G3BMA1</accession>
<name>A0A0G3BMA1_9BURK</name>
<keyword evidence="1" id="KW-0812">Transmembrane</keyword>
<proteinExistence type="predicted"/>